<dbReference type="PRINTS" id="PR00081">
    <property type="entry name" value="GDHRDH"/>
</dbReference>
<dbReference type="Pfam" id="PF00106">
    <property type="entry name" value="adh_short"/>
    <property type="match status" value="1"/>
</dbReference>
<evidence type="ECO:0000256" key="1">
    <source>
        <dbReference type="ARBA" id="ARBA00006484"/>
    </source>
</evidence>
<reference evidence="5 6" key="1">
    <citation type="submission" date="2022-08" db="EMBL/GenBank/DDBJ databases">
        <title>novel species in genus Aeromicrobium.</title>
        <authorList>
            <person name="Ye L."/>
        </authorList>
    </citation>
    <scope>NUCLEOTIDE SEQUENCE [LARGE SCALE GENOMIC DNA]</scope>
    <source>
        <strain evidence="6">zg-Y1379</strain>
    </source>
</reference>
<name>A0ABY5M8K3_9ACTN</name>
<dbReference type="CDD" id="cd05233">
    <property type="entry name" value="SDR_c"/>
    <property type="match status" value="1"/>
</dbReference>
<protein>
    <submittedName>
        <fullName evidence="5">SDR family oxidoreductase</fullName>
    </submittedName>
</protein>
<dbReference type="Gene3D" id="3.40.50.720">
    <property type="entry name" value="NAD(P)-binding Rossmann-like Domain"/>
    <property type="match status" value="1"/>
</dbReference>
<accession>A0ABY5M8K3</accession>
<dbReference type="Proteomes" id="UP001316184">
    <property type="component" value="Chromosome"/>
</dbReference>
<sequence>MNLRGKAVVVTGAGQGIGKAYARAILDEGGSVVANDIDDDLLAQLAEEWAVDSDRLVTHRADITDWTAAEGLIAASTASFGRLDGLVNNAGVYDVRRADENDAAVIRLQVDVNVLGTMYCGIHAMRSMLKQQGGSIINTTSGAMVGLPLRGIYSATKAAVAALTWSWAQDLQGTNVRVNAISPLARTRQLDVAAAYLQVDHDQLMRNIPPEANAPIITYLLSDAADDIRGQIVRISDDLLTLIHKPDVVRPGVHLPASTIEAVGEAFDEELRHHLEPVGAPNWSPVGGQTTVTAKATAR</sequence>
<dbReference type="InterPro" id="IPR036291">
    <property type="entry name" value="NAD(P)-bd_dom_sf"/>
</dbReference>
<dbReference type="PRINTS" id="PR00080">
    <property type="entry name" value="SDRFAMILY"/>
</dbReference>
<keyword evidence="2" id="KW-0560">Oxidoreductase</keyword>
<evidence type="ECO:0000256" key="3">
    <source>
        <dbReference type="RuleBase" id="RU000363"/>
    </source>
</evidence>
<dbReference type="EMBL" id="CP102173">
    <property type="protein sequence ID" value="UUP14465.1"/>
    <property type="molecule type" value="Genomic_DNA"/>
</dbReference>
<proteinExistence type="inferred from homology"/>
<dbReference type="PANTHER" id="PTHR43669:SF3">
    <property type="entry name" value="ALCOHOL DEHYDROGENASE, PUTATIVE (AFU_ORTHOLOGUE AFUA_3G03445)-RELATED"/>
    <property type="match status" value="1"/>
</dbReference>
<evidence type="ECO:0000313" key="6">
    <source>
        <dbReference type="Proteomes" id="UP001316184"/>
    </source>
</evidence>
<comment type="similarity">
    <text evidence="1 3">Belongs to the short-chain dehydrogenases/reductases (SDR) family.</text>
</comment>
<keyword evidence="6" id="KW-1185">Reference proteome</keyword>
<dbReference type="RefSeq" id="WP_232398290.1">
    <property type="nucleotide sequence ID" value="NZ_CP102173.1"/>
</dbReference>
<dbReference type="PANTHER" id="PTHR43669">
    <property type="entry name" value="5-KETO-D-GLUCONATE 5-REDUCTASE"/>
    <property type="match status" value="1"/>
</dbReference>
<gene>
    <name evidence="5" type="ORF">NQV15_03890</name>
</gene>
<evidence type="ECO:0000256" key="4">
    <source>
        <dbReference type="SAM" id="MobiDB-lite"/>
    </source>
</evidence>
<organism evidence="5 6">
    <name type="scientific">Aeromicrobium wangtongii</name>
    <dbReference type="NCBI Taxonomy" id="2969247"/>
    <lineage>
        <taxon>Bacteria</taxon>
        <taxon>Bacillati</taxon>
        <taxon>Actinomycetota</taxon>
        <taxon>Actinomycetes</taxon>
        <taxon>Propionibacteriales</taxon>
        <taxon>Nocardioidaceae</taxon>
        <taxon>Aeromicrobium</taxon>
    </lineage>
</organism>
<feature type="region of interest" description="Disordered" evidence="4">
    <location>
        <begin position="278"/>
        <end position="299"/>
    </location>
</feature>
<dbReference type="SUPFAM" id="SSF51735">
    <property type="entry name" value="NAD(P)-binding Rossmann-fold domains"/>
    <property type="match status" value="1"/>
</dbReference>
<dbReference type="InterPro" id="IPR002347">
    <property type="entry name" value="SDR_fam"/>
</dbReference>
<evidence type="ECO:0000313" key="5">
    <source>
        <dbReference type="EMBL" id="UUP14465.1"/>
    </source>
</evidence>
<feature type="compositionally biased region" description="Polar residues" evidence="4">
    <location>
        <begin position="287"/>
        <end position="299"/>
    </location>
</feature>
<evidence type="ECO:0000256" key="2">
    <source>
        <dbReference type="ARBA" id="ARBA00023002"/>
    </source>
</evidence>